<dbReference type="SUPFAM" id="SSF47616">
    <property type="entry name" value="GST C-terminal domain-like"/>
    <property type="match status" value="1"/>
</dbReference>
<evidence type="ECO:0000256" key="1">
    <source>
        <dbReference type="SAM" id="MobiDB-lite"/>
    </source>
</evidence>
<evidence type="ECO:0000313" key="7">
    <source>
        <dbReference type="Proteomes" id="UP000239648"/>
    </source>
</evidence>
<gene>
    <name evidence="5" type="ORF">B0H24_101462</name>
    <name evidence="4" type="ORF">BY455_12732</name>
</gene>
<dbReference type="RefSeq" id="WP_219820636.1">
    <property type="nucleotide sequence ID" value="NZ_PTIT01000027.1"/>
</dbReference>
<proteinExistence type="predicted"/>
<dbReference type="Pfam" id="PF13409">
    <property type="entry name" value="GST_N_2"/>
    <property type="match status" value="1"/>
</dbReference>
<dbReference type="InterPro" id="IPR036249">
    <property type="entry name" value="Thioredoxin-like_sf"/>
</dbReference>
<protein>
    <submittedName>
        <fullName evidence="5">GST-like protein</fullName>
    </submittedName>
</protein>
<feature type="domain" description="GST N-terminal" evidence="2">
    <location>
        <begin position="1"/>
        <end position="89"/>
    </location>
</feature>
<dbReference type="SUPFAM" id="SSF52833">
    <property type="entry name" value="Thioredoxin-like"/>
    <property type="match status" value="1"/>
</dbReference>
<dbReference type="Proteomes" id="UP000239446">
    <property type="component" value="Unassembled WGS sequence"/>
</dbReference>
<dbReference type="PROSITE" id="PS50405">
    <property type="entry name" value="GST_CTER"/>
    <property type="match status" value="1"/>
</dbReference>
<dbReference type="PROSITE" id="PS50404">
    <property type="entry name" value="GST_NTER"/>
    <property type="match status" value="1"/>
</dbReference>
<dbReference type="Gene3D" id="3.40.30.10">
    <property type="entry name" value="Glutaredoxin"/>
    <property type="match status" value="1"/>
</dbReference>
<dbReference type="InterPro" id="IPR010987">
    <property type="entry name" value="Glutathione-S-Trfase_C-like"/>
</dbReference>
<dbReference type="SFLD" id="SFLDS00019">
    <property type="entry name" value="Glutathione_Transferase_(cytos"/>
    <property type="match status" value="1"/>
</dbReference>
<dbReference type="CDD" id="cd03048">
    <property type="entry name" value="GST_N_Ure2p_like"/>
    <property type="match status" value="1"/>
</dbReference>
<sequence length="238" mass="26190">MMLDLYTWSTPNGQKASIMLEESGLPYRVTAVDISKGEQHDPEYRRISPNGKIPALVDHDAEGAAGQPRRIFESGNILIYLAEKTGQLLPQAGEARTEVLGWLFFQQAHLGPMVGQWHWFKNAAPVESDIGIKRYREESLRLLEVMNGRLGEASYLGGSDYSIADVASYAWTKTAIDELAREDAEAVAGLRPLLDWLKRVGERPAVEQGMAIPNDEQKQDTADRAPFKGPAGGGSVLP</sequence>
<dbReference type="SFLD" id="SFLDG01151">
    <property type="entry name" value="Main.2:_Nu-like"/>
    <property type="match status" value="1"/>
</dbReference>
<evidence type="ECO:0000259" key="3">
    <source>
        <dbReference type="PROSITE" id="PS50405"/>
    </source>
</evidence>
<dbReference type="InterPro" id="IPR004045">
    <property type="entry name" value="Glutathione_S-Trfase_N"/>
</dbReference>
<comment type="caution">
    <text evidence="5">The sequence shown here is derived from an EMBL/GenBank/DDBJ whole genome shotgun (WGS) entry which is preliminary data.</text>
</comment>
<reference evidence="4 7" key="1">
    <citation type="submission" date="2018-02" db="EMBL/GenBank/DDBJ databases">
        <title>Deep subsurface shale carbon reservoir microbial communities from Ohio and West Virginia, USA.</title>
        <authorList>
            <person name="Wrighton K."/>
        </authorList>
    </citation>
    <scope>NUCLEOTIDE SEQUENCE [LARGE SCALE GENOMIC DNA]</scope>
    <source>
        <strain evidence="4 7">UTICA-S1B6</strain>
    </source>
</reference>
<feature type="compositionally biased region" description="Basic and acidic residues" evidence="1">
    <location>
        <begin position="215"/>
        <end position="226"/>
    </location>
</feature>
<evidence type="ECO:0000313" key="5">
    <source>
        <dbReference type="EMBL" id="PPK54469.1"/>
    </source>
</evidence>
<evidence type="ECO:0000259" key="2">
    <source>
        <dbReference type="PROSITE" id="PS50404"/>
    </source>
</evidence>
<feature type="domain" description="GST C-terminal" evidence="3">
    <location>
        <begin position="92"/>
        <end position="227"/>
    </location>
</feature>
<dbReference type="EMBL" id="PTIT01000027">
    <property type="protein sequence ID" value="PPK50387.1"/>
    <property type="molecule type" value="Genomic_DNA"/>
</dbReference>
<keyword evidence="7" id="KW-1185">Reference proteome</keyword>
<evidence type="ECO:0000313" key="6">
    <source>
        <dbReference type="Proteomes" id="UP000239446"/>
    </source>
</evidence>
<accession>A0A2S6G5S0</accession>
<reference evidence="5 6" key="2">
    <citation type="submission" date="2018-02" db="EMBL/GenBank/DDBJ databases">
        <title>Subsurface microbial communities from deep shales in Ohio and West Virginia, USA.</title>
        <authorList>
            <person name="Wrighton K."/>
        </authorList>
    </citation>
    <scope>NUCLEOTIDE SEQUENCE [LARGE SCALE GENOMIC DNA]</scope>
    <source>
        <strain evidence="5 6">UTICA-S1B9</strain>
    </source>
</reference>
<dbReference type="InterPro" id="IPR036282">
    <property type="entry name" value="Glutathione-S-Trfase_C_sf"/>
</dbReference>
<dbReference type="AlphaFoldDB" id="A0A2S6G5S0"/>
<dbReference type="PANTHER" id="PTHR44051:SF19">
    <property type="entry name" value="DISULFIDE-BOND OXIDOREDUCTASE YFCG"/>
    <property type="match status" value="1"/>
</dbReference>
<dbReference type="Gene3D" id="1.20.1050.10">
    <property type="match status" value="1"/>
</dbReference>
<dbReference type="InterPro" id="IPR040079">
    <property type="entry name" value="Glutathione_S-Trfase"/>
</dbReference>
<dbReference type="PANTHER" id="PTHR44051">
    <property type="entry name" value="GLUTATHIONE S-TRANSFERASE-RELATED"/>
    <property type="match status" value="1"/>
</dbReference>
<organism evidence="5 6">
    <name type="scientific">Marinobacter persicus</name>
    <dbReference type="NCBI Taxonomy" id="930118"/>
    <lineage>
        <taxon>Bacteria</taxon>
        <taxon>Pseudomonadati</taxon>
        <taxon>Pseudomonadota</taxon>
        <taxon>Gammaproteobacteria</taxon>
        <taxon>Pseudomonadales</taxon>
        <taxon>Marinobacteraceae</taxon>
        <taxon>Marinobacter</taxon>
    </lineage>
</organism>
<dbReference type="Proteomes" id="UP000239648">
    <property type="component" value="Unassembled WGS sequence"/>
</dbReference>
<name>A0A2S6G5S0_9GAMM</name>
<dbReference type="EMBL" id="PTIU01000014">
    <property type="protein sequence ID" value="PPK54469.1"/>
    <property type="molecule type" value="Genomic_DNA"/>
</dbReference>
<feature type="region of interest" description="Disordered" evidence="1">
    <location>
        <begin position="207"/>
        <end position="238"/>
    </location>
</feature>
<dbReference type="SFLD" id="SFLDG00358">
    <property type="entry name" value="Main_(cytGST)"/>
    <property type="match status" value="1"/>
</dbReference>
<evidence type="ECO:0000313" key="4">
    <source>
        <dbReference type="EMBL" id="PPK50387.1"/>
    </source>
</evidence>